<dbReference type="Proteomes" id="UP000223588">
    <property type="component" value="Segment"/>
</dbReference>
<dbReference type="EMBL" id="MF346584">
    <property type="protein sequence ID" value="ASJ78946.1"/>
    <property type="molecule type" value="Genomic_DNA"/>
</dbReference>
<evidence type="ECO:0000313" key="3">
    <source>
        <dbReference type="Proteomes" id="UP000223588"/>
    </source>
</evidence>
<keyword evidence="3" id="KW-1185">Reference proteome</keyword>
<keyword evidence="1" id="KW-0812">Transmembrane</keyword>
<reference evidence="2 3" key="1">
    <citation type="submission" date="2017-06" db="EMBL/GenBank/DDBJ databases">
        <title>Acinetobacter baumannii phage AbP2.</title>
        <authorList>
            <person name="Yang Z."/>
            <person name="Yin S."/>
            <person name="Jiang B."/>
            <person name="Huang G."/>
            <person name="Peng Y."/>
        </authorList>
    </citation>
    <scope>NUCLEOTIDE SEQUENCE [LARGE SCALE GENOMIC DNA]</scope>
</reference>
<accession>A0A220NQM8</accession>
<dbReference type="OrthoDB" id="28207at10239"/>
<gene>
    <name evidence="2" type="ORF">ABP2_075</name>
</gene>
<organism evidence="2 3">
    <name type="scientific">Acinetobacter phage AbP2</name>
    <dbReference type="NCBI Taxonomy" id="2015804"/>
    <lineage>
        <taxon>Viruses</taxon>
        <taxon>Duplodnaviria</taxon>
        <taxon>Heunggongvirae</taxon>
        <taxon>Uroviricota</taxon>
        <taxon>Caudoviricetes</taxon>
        <taxon>Obolenskvirus</taxon>
        <taxon>Obolenskvirus AbP2</taxon>
    </lineage>
</organism>
<keyword evidence="1" id="KW-0472">Membrane</keyword>
<proteinExistence type="predicted"/>
<sequence length="32" mass="3697">MEFAKVMILFYLIVIFAVMGLSKLIHNIVWGV</sequence>
<feature type="transmembrane region" description="Helical" evidence="1">
    <location>
        <begin position="6"/>
        <end position="25"/>
    </location>
</feature>
<keyword evidence="1" id="KW-1133">Transmembrane helix</keyword>
<evidence type="ECO:0000256" key="1">
    <source>
        <dbReference type="SAM" id="Phobius"/>
    </source>
</evidence>
<protein>
    <submittedName>
        <fullName evidence="2">Uncharacterized protein</fullName>
    </submittedName>
</protein>
<evidence type="ECO:0000313" key="2">
    <source>
        <dbReference type="EMBL" id="ASJ78946.1"/>
    </source>
</evidence>
<name>A0A220NQM8_9CAUD</name>